<evidence type="ECO:0000313" key="3">
    <source>
        <dbReference type="Proteomes" id="UP000295729"/>
    </source>
</evidence>
<dbReference type="GO" id="GO:0003934">
    <property type="term" value="F:GTP cyclohydrolase I activity"/>
    <property type="evidence" value="ECO:0007669"/>
    <property type="project" value="InterPro"/>
</dbReference>
<evidence type="ECO:0000313" key="2">
    <source>
        <dbReference type="EMBL" id="TDR14798.1"/>
    </source>
</evidence>
<dbReference type="Proteomes" id="UP000295729">
    <property type="component" value="Unassembled WGS sequence"/>
</dbReference>
<gene>
    <name evidence="2" type="ORF">C8D85_0144</name>
</gene>
<sequence length="300" mass="33551">MNPTSLLPDVASLNVSDIAIDQVGMSDISLPIPFEIDQQTITAPTKVSIRANVKNHQKGLHMSRMYQSLQALTQYSLTPVTLKESLQSALEQQREVNSDCIFCDIETEVLRKRSALHTQQYGWNRYPVRVSARFDHQTGITVSLRVTVTYSSSCPASAALSRKALKEVFLDQFHYEPSKVDKQQIAQWLEQQGTYAIPHSQRSEADITVDVTGTEFSIENLIDLCEGALGTPVQTFVKRQDEQQFAINNGQNPMFVEDASRRLMRALTNNGYSGHLAISHYESLHGHNAVAQSSFGYKDA</sequence>
<evidence type="ECO:0000256" key="1">
    <source>
        <dbReference type="ARBA" id="ARBA00022801"/>
    </source>
</evidence>
<keyword evidence="1 2" id="KW-0378">Hydrolase</keyword>
<proteinExistence type="predicted"/>
<protein>
    <submittedName>
        <fullName evidence="2">GTP cyclohydrolase I</fullName>
    </submittedName>
</protein>
<reference evidence="2 3" key="1">
    <citation type="submission" date="2019-03" db="EMBL/GenBank/DDBJ databases">
        <title>Genomic Encyclopedia of Type Strains, Phase IV (KMG-IV): sequencing the most valuable type-strain genomes for metagenomic binning, comparative biology and taxonomic classification.</title>
        <authorList>
            <person name="Goeker M."/>
        </authorList>
    </citation>
    <scope>NUCLEOTIDE SEQUENCE [LARGE SCALE GENOMIC DNA]</scope>
    <source>
        <strain evidence="2 3">DSM 5604</strain>
    </source>
</reference>
<dbReference type="RefSeq" id="WP_162847512.1">
    <property type="nucleotide sequence ID" value="NZ_SNZA01000001.1"/>
</dbReference>
<dbReference type="PANTHER" id="PTHR36445:SF1">
    <property type="entry name" value="GTP CYCLOHYDROLASE MPTA"/>
    <property type="match status" value="1"/>
</dbReference>
<comment type="caution">
    <text evidence="2">The sequence shown here is derived from an EMBL/GenBank/DDBJ whole genome shotgun (WGS) entry which is preliminary data.</text>
</comment>
<dbReference type="InterPro" id="IPR003801">
    <property type="entry name" value="GTP_cyclohydrolase_FolE2/MptA"/>
</dbReference>
<keyword evidence="3" id="KW-1185">Reference proteome</keyword>
<dbReference type="EMBL" id="SNZA01000001">
    <property type="protein sequence ID" value="TDR14798.1"/>
    <property type="molecule type" value="Genomic_DNA"/>
</dbReference>
<dbReference type="AlphaFoldDB" id="A0A4R6XG82"/>
<dbReference type="Pfam" id="PF02649">
    <property type="entry name" value="GCHY-1"/>
    <property type="match status" value="1"/>
</dbReference>
<name>A0A4R6XG82_9GAMM</name>
<dbReference type="PANTHER" id="PTHR36445">
    <property type="entry name" value="GTP CYCLOHYDROLASE MPTA"/>
    <property type="match status" value="1"/>
</dbReference>
<dbReference type="Gene3D" id="3.10.270.10">
    <property type="entry name" value="Urate Oxidase"/>
    <property type="match status" value="1"/>
</dbReference>
<dbReference type="NCBIfam" id="NF010200">
    <property type="entry name" value="PRK13674.1-1"/>
    <property type="match status" value="1"/>
</dbReference>
<organism evidence="2 3">
    <name type="scientific">Marinomonas communis</name>
    <dbReference type="NCBI Taxonomy" id="28254"/>
    <lineage>
        <taxon>Bacteria</taxon>
        <taxon>Pseudomonadati</taxon>
        <taxon>Pseudomonadota</taxon>
        <taxon>Gammaproteobacteria</taxon>
        <taxon>Oceanospirillales</taxon>
        <taxon>Oceanospirillaceae</taxon>
        <taxon>Marinomonas</taxon>
    </lineage>
</organism>
<accession>A0A4R6XG82</accession>